<evidence type="ECO:0000313" key="3">
    <source>
        <dbReference type="EMBL" id="MFB9206110.1"/>
    </source>
</evidence>
<dbReference type="InterPro" id="IPR052336">
    <property type="entry name" value="MlaD_Phospholipid_Transporter"/>
</dbReference>
<dbReference type="Proteomes" id="UP001589647">
    <property type="component" value="Unassembled WGS sequence"/>
</dbReference>
<reference evidence="3 4" key="1">
    <citation type="submission" date="2024-09" db="EMBL/GenBank/DDBJ databases">
        <authorList>
            <person name="Sun Q."/>
            <person name="Mori K."/>
        </authorList>
    </citation>
    <scope>NUCLEOTIDE SEQUENCE [LARGE SCALE GENOMIC DNA]</scope>
    <source>
        <strain evidence="3 4">CCM 3426</strain>
    </source>
</reference>
<dbReference type="NCBIfam" id="TIGR00996">
    <property type="entry name" value="Mtu_fam_mce"/>
    <property type="match status" value="1"/>
</dbReference>
<dbReference type="PANTHER" id="PTHR33371">
    <property type="entry name" value="INTERMEMBRANE PHOSPHOLIPID TRANSPORT SYSTEM BINDING PROTEIN MLAD-RELATED"/>
    <property type="match status" value="1"/>
</dbReference>
<proteinExistence type="predicted"/>
<dbReference type="Pfam" id="PF02470">
    <property type="entry name" value="MlaD"/>
    <property type="match status" value="1"/>
</dbReference>
<dbReference type="InterPro" id="IPR003399">
    <property type="entry name" value="Mce/MlaD"/>
</dbReference>
<feature type="domain" description="Mce/MlaD" evidence="1">
    <location>
        <begin position="37"/>
        <end position="111"/>
    </location>
</feature>
<gene>
    <name evidence="3" type="ORF">ACFFV7_33295</name>
</gene>
<sequence>MTTLGPALKLAAFALVTTLCVATLAITISGARFTAAVVYHALFADASGLREGDEVRIAGVQVGRVETVTLAGTQAEVAFSVRRTTALPRAVVAAIRWRNLMGDRYLTLSTGPGGPGLLPPGARITATRPALDVTALFNGFRPLLNAIRPQDVNRLSWQIVQVLQGEGGTVEALLGHIASLTGTLADRDAVIGRVITNLGAVLGEIAGREHDYDRLLIDLRALIGGLAGDREAIGDSLATLDRLTAVTGDLLGQARPDLRASVRHAGGLLKALDARSALVEDTLKRAPGRLGQLVRVTSYGSWFNFYLCSLTVRSGGVRTPKIVNGSPRCH</sequence>
<name>A0ABV5IQ06_9ACTN</name>
<protein>
    <submittedName>
        <fullName evidence="3">MCE family protein</fullName>
    </submittedName>
</protein>
<dbReference type="Pfam" id="PF11887">
    <property type="entry name" value="Mce4_CUP1"/>
    <property type="match status" value="1"/>
</dbReference>
<dbReference type="EMBL" id="JBHMEI010000035">
    <property type="protein sequence ID" value="MFB9206110.1"/>
    <property type="molecule type" value="Genomic_DNA"/>
</dbReference>
<accession>A0ABV5IQ06</accession>
<evidence type="ECO:0000259" key="1">
    <source>
        <dbReference type="Pfam" id="PF02470"/>
    </source>
</evidence>
<organism evidence="3 4">
    <name type="scientific">Nonomuraea spiralis</name>
    <dbReference type="NCBI Taxonomy" id="46182"/>
    <lineage>
        <taxon>Bacteria</taxon>
        <taxon>Bacillati</taxon>
        <taxon>Actinomycetota</taxon>
        <taxon>Actinomycetes</taxon>
        <taxon>Streptosporangiales</taxon>
        <taxon>Streptosporangiaceae</taxon>
        <taxon>Nonomuraea</taxon>
    </lineage>
</organism>
<comment type="caution">
    <text evidence="3">The sequence shown here is derived from an EMBL/GenBank/DDBJ whole genome shotgun (WGS) entry which is preliminary data.</text>
</comment>
<evidence type="ECO:0000259" key="2">
    <source>
        <dbReference type="Pfam" id="PF11887"/>
    </source>
</evidence>
<dbReference type="PANTHER" id="PTHR33371:SF17">
    <property type="entry name" value="MCE-FAMILY PROTEIN MCE1B"/>
    <property type="match status" value="1"/>
</dbReference>
<dbReference type="InterPro" id="IPR024516">
    <property type="entry name" value="Mce_C"/>
</dbReference>
<keyword evidence="4" id="KW-1185">Reference proteome</keyword>
<dbReference type="RefSeq" id="WP_189652895.1">
    <property type="nucleotide sequence ID" value="NZ_BMRC01000033.1"/>
</dbReference>
<dbReference type="InterPro" id="IPR005693">
    <property type="entry name" value="Mce"/>
</dbReference>
<evidence type="ECO:0000313" key="4">
    <source>
        <dbReference type="Proteomes" id="UP001589647"/>
    </source>
</evidence>
<feature type="domain" description="Mammalian cell entry C-terminal" evidence="2">
    <location>
        <begin position="118"/>
        <end position="286"/>
    </location>
</feature>